<dbReference type="Proteomes" id="UP000252517">
    <property type="component" value="Unassembled WGS sequence"/>
</dbReference>
<comment type="caution">
    <text evidence="1">The sequence shown here is derived from an EMBL/GenBank/DDBJ whole genome shotgun (WGS) entry which is preliminary data.</text>
</comment>
<reference evidence="1 2" key="1">
    <citation type="submission" date="2014-07" db="EMBL/GenBank/DDBJ databases">
        <title>Draft genome sequence of Thalassospira profundimaris S25-3-2.</title>
        <authorList>
            <person name="Lai Q."/>
            <person name="Shao Z."/>
        </authorList>
    </citation>
    <scope>NUCLEOTIDE SEQUENCE [LARGE SCALE GENOMIC DNA]</scope>
    <source>
        <strain evidence="1 2">S25-3-2</strain>
    </source>
</reference>
<dbReference type="Gene3D" id="3.40.50.2000">
    <property type="entry name" value="Glycogen Phosphorylase B"/>
    <property type="match status" value="1"/>
</dbReference>
<dbReference type="AlphaFoldDB" id="A0A367XDR7"/>
<evidence type="ECO:0008006" key="3">
    <source>
        <dbReference type="Google" id="ProtNLM"/>
    </source>
</evidence>
<proteinExistence type="predicted"/>
<dbReference type="EMBL" id="JPWH01000005">
    <property type="protein sequence ID" value="RCK51788.1"/>
    <property type="molecule type" value="Genomic_DNA"/>
</dbReference>
<dbReference type="SUPFAM" id="SSF53756">
    <property type="entry name" value="UDP-Glycosyltransferase/glycogen phosphorylase"/>
    <property type="match status" value="1"/>
</dbReference>
<dbReference type="OrthoDB" id="7322153at2"/>
<evidence type="ECO:0000313" key="1">
    <source>
        <dbReference type="EMBL" id="RCK51788.1"/>
    </source>
</evidence>
<sequence length="349" mass="37816">MKILMLDRSIGFDPDDVVSRPLGARQRGFIALAEAFAARGHEVVARRADGACTTHNGVRWDVLANDDAPAFGDALPDRILAWRDPLLLDTRSVAEDGQRWLWYDGGLARLDDNACRMALLSSLARLIFTDPVQQETYHNDLGFVPRLIAPGACPAFVAAGNEHIAVADREPVAITVAGWNDGLADIVRIWCEEIAVKPVDARLEIYSAALARALAGQENDVPDALLNLVRDALSDGVRVCMPLSEQEMATRMAKARVFLHHGAVKNRDDHAGMWLCDALAAGTPVVSFGGIAKARIENGRNGYIVPDAAAYGNLVAQMLGDDAFFAGQSEAARNGRREWLNVAADLEKL</sequence>
<protein>
    <recommendedName>
        <fullName evidence="3">Glycosyl transferase family 1 domain-containing protein</fullName>
    </recommendedName>
</protein>
<evidence type="ECO:0000313" key="2">
    <source>
        <dbReference type="Proteomes" id="UP000252517"/>
    </source>
</evidence>
<accession>A0A367XDR7</accession>
<dbReference type="Pfam" id="PF13692">
    <property type="entry name" value="Glyco_trans_1_4"/>
    <property type="match status" value="1"/>
</dbReference>
<gene>
    <name evidence="1" type="ORF">TH25_09020</name>
</gene>
<name>A0A367XDR7_9PROT</name>
<organism evidence="1 2">
    <name type="scientific">Thalassospira profundimaris</name>
    <dbReference type="NCBI Taxonomy" id="502049"/>
    <lineage>
        <taxon>Bacteria</taxon>
        <taxon>Pseudomonadati</taxon>
        <taxon>Pseudomonadota</taxon>
        <taxon>Alphaproteobacteria</taxon>
        <taxon>Rhodospirillales</taxon>
        <taxon>Thalassospiraceae</taxon>
        <taxon>Thalassospira</taxon>
    </lineage>
</organism>